<dbReference type="SUPFAM" id="SSF52242">
    <property type="entry name" value="Cobalamin (vitamin B12)-binding domain"/>
    <property type="match status" value="1"/>
</dbReference>
<dbReference type="Gene3D" id="3.80.30.20">
    <property type="entry name" value="tm_1862 like domain"/>
    <property type="match status" value="1"/>
</dbReference>
<dbReference type="OrthoDB" id="5298546at2"/>
<dbReference type="SFLD" id="SFLDS00029">
    <property type="entry name" value="Radical_SAM"/>
    <property type="match status" value="1"/>
</dbReference>
<dbReference type="InterPro" id="IPR051198">
    <property type="entry name" value="BchE-like"/>
</dbReference>
<name>A0A7Z1B0U5_9PSEU</name>
<evidence type="ECO:0000256" key="4">
    <source>
        <dbReference type="ARBA" id="ARBA00022691"/>
    </source>
</evidence>
<evidence type="ECO:0000256" key="5">
    <source>
        <dbReference type="ARBA" id="ARBA00022723"/>
    </source>
</evidence>
<dbReference type="Proteomes" id="UP000185696">
    <property type="component" value="Unassembled WGS sequence"/>
</dbReference>
<evidence type="ECO:0008006" key="12">
    <source>
        <dbReference type="Google" id="ProtNLM"/>
    </source>
</evidence>
<evidence type="ECO:0000313" key="10">
    <source>
        <dbReference type="EMBL" id="OLF13990.1"/>
    </source>
</evidence>
<dbReference type="InterPro" id="IPR006638">
    <property type="entry name" value="Elp3/MiaA/NifB-like_rSAM"/>
</dbReference>
<dbReference type="GO" id="GO:0051539">
    <property type="term" value="F:4 iron, 4 sulfur cluster binding"/>
    <property type="evidence" value="ECO:0007669"/>
    <property type="project" value="UniProtKB-KW"/>
</dbReference>
<dbReference type="SUPFAM" id="SSF102114">
    <property type="entry name" value="Radical SAM enzymes"/>
    <property type="match status" value="1"/>
</dbReference>
<dbReference type="GO" id="GO:0005829">
    <property type="term" value="C:cytosol"/>
    <property type="evidence" value="ECO:0007669"/>
    <property type="project" value="TreeGrafter"/>
</dbReference>
<dbReference type="InterPro" id="IPR006158">
    <property type="entry name" value="Cobalamin-bd"/>
</dbReference>
<keyword evidence="3" id="KW-0808">Transferase</keyword>
<evidence type="ECO:0000256" key="1">
    <source>
        <dbReference type="ARBA" id="ARBA00001966"/>
    </source>
</evidence>
<feature type="domain" description="B12-binding" evidence="8">
    <location>
        <begin position="1"/>
        <end position="158"/>
    </location>
</feature>
<keyword evidence="11" id="KW-1185">Reference proteome</keyword>
<dbReference type="PROSITE" id="PS51332">
    <property type="entry name" value="B12_BINDING"/>
    <property type="match status" value="1"/>
</dbReference>
<dbReference type="PANTHER" id="PTHR43409">
    <property type="entry name" value="ANAEROBIC MAGNESIUM-PROTOPORPHYRIN IX MONOMETHYL ESTER CYCLASE-RELATED"/>
    <property type="match status" value="1"/>
</dbReference>
<dbReference type="CDD" id="cd01335">
    <property type="entry name" value="Radical_SAM"/>
    <property type="match status" value="1"/>
</dbReference>
<evidence type="ECO:0000259" key="8">
    <source>
        <dbReference type="PROSITE" id="PS51332"/>
    </source>
</evidence>
<reference evidence="10 11" key="1">
    <citation type="submission" date="2016-12" db="EMBL/GenBank/DDBJ databases">
        <title>The draft genome sequence of Actinophytocola xinjiangensis.</title>
        <authorList>
            <person name="Wang W."/>
            <person name="Yuan L."/>
        </authorList>
    </citation>
    <scope>NUCLEOTIDE SEQUENCE [LARGE SCALE GENOMIC DNA]</scope>
    <source>
        <strain evidence="10 11">CGMCC 4.4663</strain>
    </source>
</reference>
<dbReference type="SFLD" id="SFLDG01123">
    <property type="entry name" value="methyltransferase_(Class_B)"/>
    <property type="match status" value="1"/>
</dbReference>
<sequence length="566" mass="64517">MKRIALVLPSSDEKRSSAISQAGAEHLGLGYIAAYLRQHGYHVDVFNMQVDNYLSYWELAEDGPAKSVEETVAQILRGEPDLVGMSITGITINQALRMSYRMKELRPELPIIWGGHQAFYSARDLMEREPCVDAVVASDGEITMVRVMEALSSGGDLASITGLYLRTPEGRMRYTGPPPEPALDELPEPARDTLEEMIARGLHVTDARITTSRGCPFKCTFCVDPSLGYRVKWRARSAELVVAEMKNLVDRYGIEFFWFSEDNFIPSTRRGRERASRIADLIMESGMRIGYRALMRADAIVGERALIEKMMDSGLSCVYIGVESGSPRRLEYFKKQESPEEYREVLEMLAQTRVGLQIGFIMFDPLTTWEDLRIDGRFLHSIGQMYLYSNYCQTLDVFPGTEMSMMLIQRRLLAADFSYDSPYDEYDWEIPAIGSLGRAYMKGYTEEQIEADKLFQRFAVVDVPGIWRQVRGGERPESVALRVQEIADRHLGELNDAGLRFFEDSLDLASSAWDQDSFDARRKQHLERTLEIRDRMWEDLRELPSDMLDEITCLRGAKVGARSEFC</sequence>
<dbReference type="GO" id="GO:0046872">
    <property type="term" value="F:metal ion binding"/>
    <property type="evidence" value="ECO:0007669"/>
    <property type="project" value="UniProtKB-KW"/>
</dbReference>
<organism evidence="10 11">
    <name type="scientific">Actinophytocola xinjiangensis</name>
    <dbReference type="NCBI Taxonomy" id="485602"/>
    <lineage>
        <taxon>Bacteria</taxon>
        <taxon>Bacillati</taxon>
        <taxon>Actinomycetota</taxon>
        <taxon>Actinomycetes</taxon>
        <taxon>Pseudonocardiales</taxon>
        <taxon>Pseudonocardiaceae</taxon>
    </lineage>
</organism>
<dbReference type="InterPro" id="IPR036724">
    <property type="entry name" value="Cobalamin-bd_sf"/>
</dbReference>
<dbReference type="Pfam" id="PF02310">
    <property type="entry name" value="B12-binding"/>
    <property type="match status" value="1"/>
</dbReference>
<dbReference type="Pfam" id="PF04055">
    <property type="entry name" value="Radical_SAM"/>
    <property type="match status" value="1"/>
</dbReference>
<gene>
    <name evidence="10" type="ORF">BLA60_02080</name>
</gene>
<evidence type="ECO:0000259" key="9">
    <source>
        <dbReference type="PROSITE" id="PS51918"/>
    </source>
</evidence>
<dbReference type="GO" id="GO:0031419">
    <property type="term" value="F:cobalamin binding"/>
    <property type="evidence" value="ECO:0007669"/>
    <property type="project" value="InterPro"/>
</dbReference>
<dbReference type="InterPro" id="IPR034466">
    <property type="entry name" value="Methyltransferase_Class_B"/>
</dbReference>
<accession>A0A7Z1B0U5</accession>
<comment type="caution">
    <text evidence="10">The sequence shown here is derived from an EMBL/GenBank/DDBJ whole genome shotgun (WGS) entry which is preliminary data.</text>
</comment>
<dbReference type="InterPro" id="IPR058240">
    <property type="entry name" value="rSAM_sf"/>
</dbReference>
<keyword evidence="5" id="KW-0479">Metal-binding</keyword>
<dbReference type="CDD" id="cd02068">
    <property type="entry name" value="radical_SAM_B12_BD"/>
    <property type="match status" value="1"/>
</dbReference>
<evidence type="ECO:0000313" key="11">
    <source>
        <dbReference type="Proteomes" id="UP000185696"/>
    </source>
</evidence>
<keyword evidence="7" id="KW-0411">Iron-sulfur</keyword>
<dbReference type="PROSITE" id="PS51918">
    <property type="entry name" value="RADICAL_SAM"/>
    <property type="match status" value="1"/>
</dbReference>
<evidence type="ECO:0000256" key="2">
    <source>
        <dbReference type="ARBA" id="ARBA00022603"/>
    </source>
</evidence>
<evidence type="ECO:0000256" key="7">
    <source>
        <dbReference type="ARBA" id="ARBA00023014"/>
    </source>
</evidence>
<dbReference type="RefSeq" id="WP_075130938.1">
    <property type="nucleotide sequence ID" value="NZ_MSIF01000001.1"/>
</dbReference>
<dbReference type="InterPro" id="IPR023404">
    <property type="entry name" value="rSAM_horseshoe"/>
</dbReference>
<proteinExistence type="predicted"/>
<feature type="domain" description="Radical SAM core" evidence="9">
    <location>
        <begin position="199"/>
        <end position="439"/>
    </location>
</feature>
<dbReference type="GO" id="GO:0003824">
    <property type="term" value="F:catalytic activity"/>
    <property type="evidence" value="ECO:0007669"/>
    <property type="project" value="InterPro"/>
</dbReference>
<dbReference type="Gene3D" id="3.40.50.280">
    <property type="entry name" value="Cobalamin-binding domain"/>
    <property type="match status" value="1"/>
</dbReference>
<dbReference type="EMBL" id="MSIF01000001">
    <property type="protein sequence ID" value="OLF13990.1"/>
    <property type="molecule type" value="Genomic_DNA"/>
</dbReference>
<evidence type="ECO:0000256" key="6">
    <source>
        <dbReference type="ARBA" id="ARBA00023004"/>
    </source>
</evidence>
<dbReference type="SFLD" id="SFLDG01082">
    <property type="entry name" value="B12-binding_domain_containing"/>
    <property type="match status" value="1"/>
</dbReference>
<keyword evidence="4" id="KW-0949">S-adenosyl-L-methionine</keyword>
<dbReference type="AlphaFoldDB" id="A0A7Z1B0U5"/>
<protein>
    <recommendedName>
        <fullName evidence="12">Radical SAM superfamily enzyme YgiQ (UPF0313 family)</fullName>
    </recommendedName>
</protein>
<comment type="cofactor">
    <cofactor evidence="1">
        <name>[4Fe-4S] cluster</name>
        <dbReference type="ChEBI" id="CHEBI:49883"/>
    </cofactor>
</comment>
<dbReference type="PANTHER" id="PTHR43409:SF7">
    <property type="entry name" value="BLL1977 PROTEIN"/>
    <property type="match status" value="1"/>
</dbReference>
<evidence type="ECO:0000256" key="3">
    <source>
        <dbReference type="ARBA" id="ARBA00022679"/>
    </source>
</evidence>
<keyword evidence="6" id="KW-0408">Iron</keyword>
<dbReference type="InterPro" id="IPR007197">
    <property type="entry name" value="rSAM"/>
</dbReference>
<keyword evidence="2" id="KW-0489">Methyltransferase</keyword>
<dbReference type="SMART" id="SM00729">
    <property type="entry name" value="Elp3"/>
    <property type="match status" value="1"/>
</dbReference>